<feature type="transmembrane region" description="Helical" evidence="1">
    <location>
        <begin position="9"/>
        <end position="32"/>
    </location>
</feature>
<dbReference type="EMBL" id="CP137852">
    <property type="protein sequence ID" value="WPB85037.1"/>
    <property type="molecule type" value="Genomic_DNA"/>
</dbReference>
<gene>
    <name evidence="2" type="ORF">R9Z33_23460</name>
</gene>
<feature type="transmembrane region" description="Helical" evidence="1">
    <location>
        <begin position="129"/>
        <end position="148"/>
    </location>
</feature>
<keyword evidence="3" id="KW-1185">Reference proteome</keyword>
<sequence>MSKSTGSKIWFIGFIVGALAMMAFHQAFLHVLHHHAHKLPMLTDAVGRFPMAFDLRPAPPFGLPLLAMQGLWGGVWGIIIAGLVRVTRAENFDLPLGLVFGALAITAVETTGLPGLIGLPILNSANEPALIRAAVLNGAFGFGVVFLLRPFAVRG</sequence>
<feature type="transmembrane region" description="Helical" evidence="1">
    <location>
        <begin position="96"/>
        <end position="117"/>
    </location>
</feature>
<evidence type="ECO:0000313" key="2">
    <source>
        <dbReference type="EMBL" id="WPB85037.1"/>
    </source>
</evidence>
<keyword evidence="1" id="KW-1133">Transmembrane helix</keyword>
<proteinExistence type="predicted"/>
<evidence type="ECO:0000256" key="1">
    <source>
        <dbReference type="SAM" id="Phobius"/>
    </source>
</evidence>
<keyword evidence="1" id="KW-0812">Transmembrane</keyword>
<name>A0ABZ0PHF9_9PROT</name>
<keyword evidence="1" id="KW-0472">Membrane</keyword>
<feature type="transmembrane region" description="Helical" evidence="1">
    <location>
        <begin position="61"/>
        <end position="84"/>
    </location>
</feature>
<accession>A0ABZ0PHF9</accession>
<reference evidence="2 3" key="1">
    <citation type="submission" date="2023-11" db="EMBL/GenBank/DDBJ databases">
        <title>Arctic aerobic anoxygenic photoheterotroph Sediminicoccus rosea KRV36 adapts its photosynthesis to long days of polar summer.</title>
        <authorList>
            <person name="Tomasch J."/>
            <person name="Kopejtka K."/>
            <person name="Bily T."/>
            <person name="Gardiner A.T."/>
            <person name="Gardian Z."/>
            <person name="Shivaramu S."/>
            <person name="Koblizek M."/>
            <person name="Engelhardt F."/>
            <person name="Kaftan D."/>
        </authorList>
    </citation>
    <scope>NUCLEOTIDE SEQUENCE [LARGE SCALE GENOMIC DNA]</scope>
    <source>
        <strain evidence="2 3">R-30</strain>
    </source>
</reference>
<dbReference type="RefSeq" id="WP_318649002.1">
    <property type="nucleotide sequence ID" value="NZ_CP137852.1"/>
</dbReference>
<dbReference type="Proteomes" id="UP001305521">
    <property type="component" value="Chromosome"/>
</dbReference>
<evidence type="ECO:0000313" key="3">
    <source>
        <dbReference type="Proteomes" id="UP001305521"/>
    </source>
</evidence>
<organism evidence="2 3">
    <name type="scientific">Sediminicoccus rosea</name>
    <dbReference type="NCBI Taxonomy" id="1225128"/>
    <lineage>
        <taxon>Bacteria</taxon>
        <taxon>Pseudomonadati</taxon>
        <taxon>Pseudomonadota</taxon>
        <taxon>Alphaproteobacteria</taxon>
        <taxon>Acetobacterales</taxon>
        <taxon>Roseomonadaceae</taxon>
        <taxon>Sediminicoccus</taxon>
    </lineage>
</organism>
<protein>
    <submittedName>
        <fullName evidence="2">Uncharacterized protein</fullName>
    </submittedName>
</protein>